<name>R0LXH0_ANAPL</name>
<keyword evidence="2" id="KW-1185">Reference proteome</keyword>
<evidence type="ECO:0000313" key="1">
    <source>
        <dbReference type="EMBL" id="EOB05193.1"/>
    </source>
</evidence>
<accession>R0LXH0</accession>
<organism evidence="1 2">
    <name type="scientific">Anas platyrhynchos</name>
    <name type="common">Mallard</name>
    <name type="synonym">Anas boschas</name>
    <dbReference type="NCBI Taxonomy" id="8839"/>
    <lineage>
        <taxon>Eukaryota</taxon>
        <taxon>Metazoa</taxon>
        <taxon>Chordata</taxon>
        <taxon>Craniata</taxon>
        <taxon>Vertebrata</taxon>
        <taxon>Euteleostomi</taxon>
        <taxon>Archelosauria</taxon>
        <taxon>Archosauria</taxon>
        <taxon>Dinosauria</taxon>
        <taxon>Saurischia</taxon>
        <taxon>Theropoda</taxon>
        <taxon>Coelurosauria</taxon>
        <taxon>Aves</taxon>
        <taxon>Neognathae</taxon>
        <taxon>Galloanserae</taxon>
        <taxon>Anseriformes</taxon>
        <taxon>Anatidae</taxon>
        <taxon>Anatinae</taxon>
        <taxon>Anas</taxon>
    </lineage>
</organism>
<dbReference type="Proteomes" id="UP000296049">
    <property type="component" value="Unassembled WGS sequence"/>
</dbReference>
<evidence type="ECO:0000313" key="2">
    <source>
        <dbReference type="Proteomes" id="UP000296049"/>
    </source>
</evidence>
<gene>
    <name evidence="1" type="ORF">Anapl_02111</name>
</gene>
<dbReference type="AlphaFoldDB" id="R0LXH0"/>
<dbReference type="EMBL" id="KB742711">
    <property type="protein sequence ID" value="EOB05193.1"/>
    <property type="molecule type" value="Genomic_DNA"/>
</dbReference>
<protein>
    <submittedName>
        <fullName evidence="1">Uncharacterized protein C3orf21</fullName>
    </submittedName>
</protein>
<proteinExistence type="predicted"/>
<reference evidence="2" key="1">
    <citation type="journal article" date="2013" name="Nat. Genet.">
        <title>The duck genome and transcriptome provide insight into an avian influenza virus reservoir species.</title>
        <authorList>
            <person name="Huang Y."/>
            <person name="Li Y."/>
            <person name="Burt D.W."/>
            <person name="Chen H."/>
            <person name="Zhang Y."/>
            <person name="Qian W."/>
            <person name="Kim H."/>
            <person name="Gan S."/>
            <person name="Zhao Y."/>
            <person name="Li J."/>
            <person name="Yi K."/>
            <person name="Feng H."/>
            <person name="Zhu P."/>
            <person name="Li B."/>
            <person name="Liu Q."/>
            <person name="Fairley S."/>
            <person name="Magor K.E."/>
            <person name="Du Z."/>
            <person name="Hu X."/>
            <person name="Goodman L."/>
            <person name="Tafer H."/>
            <person name="Vignal A."/>
            <person name="Lee T."/>
            <person name="Kim K.W."/>
            <person name="Sheng Z."/>
            <person name="An Y."/>
            <person name="Searle S."/>
            <person name="Herrero J."/>
            <person name="Groenen M.A."/>
            <person name="Crooijmans R.P."/>
            <person name="Faraut T."/>
            <person name="Cai Q."/>
            <person name="Webster R.G."/>
            <person name="Aldridge J.R."/>
            <person name="Warren W.C."/>
            <person name="Bartschat S."/>
            <person name="Kehr S."/>
            <person name="Marz M."/>
            <person name="Stadler P.F."/>
            <person name="Smith J."/>
            <person name="Kraus R.H."/>
            <person name="Zhao Y."/>
            <person name="Ren L."/>
            <person name="Fei J."/>
            <person name="Morisson M."/>
            <person name="Kaiser P."/>
            <person name="Griffin D.K."/>
            <person name="Rao M."/>
            <person name="Pitel F."/>
            <person name="Wang J."/>
            <person name="Li N."/>
        </authorList>
    </citation>
    <scope>NUCLEOTIDE SEQUENCE [LARGE SCALE GENOMIC DNA]</scope>
</reference>
<sequence>MQKHFSAGTGTYYSDSIFFLSVAMHRIMPPAAAVAAPRSRRMPFSPGDPESLLSIRVPRLWDLEAASQTPGERLLKAADHSWLQSRDTHHYFPRTEGSSSPLPRALRQGCRLSGAPGPLCVCCITLQAPEAGRAVSARSCCRVLVTELFPWRGFLCGRSGSACWRLPRHNIACNPAATKLRHGLSLARLRAKCRLGSHVSGRHRVPAALQPAQQLPPQCSPGKERCLAFPERLACLLHGKVLQRG</sequence>